<proteinExistence type="inferred from homology"/>
<keyword evidence="3 7" id="KW-0812">Transmembrane</keyword>
<evidence type="ECO:0000256" key="7">
    <source>
        <dbReference type="SAM" id="Phobius"/>
    </source>
</evidence>
<evidence type="ECO:0000313" key="9">
    <source>
        <dbReference type="EMBL" id="KAA0975207.1"/>
    </source>
</evidence>
<name>A0A5B0E808_9MICC</name>
<feature type="domain" description="EamA" evidence="8">
    <location>
        <begin position="178"/>
        <end position="314"/>
    </location>
</feature>
<dbReference type="AlphaFoldDB" id="A0A5B0E808"/>
<dbReference type="GO" id="GO:0016020">
    <property type="term" value="C:membrane"/>
    <property type="evidence" value="ECO:0007669"/>
    <property type="project" value="UniProtKB-SubCell"/>
</dbReference>
<comment type="caution">
    <text evidence="9">The sequence shown here is derived from an EMBL/GenBank/DDBJ whole genome shotgun (WGS) entry which is preliminary data.</text>
</comment>
<comment type="similarity">
    <text evidence="2">Belongs to the EamA transporter family.</text>
</comment>
<feature type="domain" description="EamA" evidence="8">
    <location>
        <begin position="26"/>
        <end position="164"/>
    </location>
</feature>
<feature type="transmembrane region" description="Helical" evidence="7">
    <location>
        <begin position="299"/>
        <end position="316"/>
    </location>
</feature>
<feature type="transmembrane region" description="Helical" evidence="7">
    <location>
        <begin position="207"/>
        <end position="231"/>
    </location>
</feature>
<keyword evidence="4 7" id="KW-1133">Transmembrane helix</keyword>
<feature type="transmembrane region" description="Helical" evidence="7">
    <location>
        <begin position="274"/>
        <end position="293"/>
    </location>
</feature>
<evidence type="ECO:0000313" key="10">
    <source>
        <dbReference type="Proteomes" id="UP000323856"/>
    </source>
</evidence>
<comment type="subcellular location">
    <subcellularLocation>
        <location evidence="1">Membrane</location>
        <topology evidence="1">Multi-pass membrane protein</topology>
    </subcellularLocation>
</comment>
<feature type="transmembrane region" description="Helical" evidence="7">
    <location>
        <begin position="179"/>
        <end position="200"/>
    </location>
</feature>
<sequence>MSGPHGTLVGMSAPTPTPVAQRRRPSGLLLVALAGIAWGTIGPAVQLAHQASGLSPSMLGSYRAAAAAFVLLVAAAVAGRLRECWVLGRVHARPALAVGSLTAAFQFFFFLAVVWAGVSVGTVIALGLAPMLLLVLKALRSRAFPRLGELATVAVALTGLLLVSLAGTEVSAAPHPVPGIIAALISGTAFALATDAAVPLSRVLDPFALTVITMIVAAACLVPAGLVVAWVNAEPLGTTDTGSWLMIIYLGVVTMALAYGLLYAGLRTTSSANAVVATLLEPATAVLIAVLFLGDKPTVASSIGFFLIIAAIATLGRRPKRQVAGGTPDEVIVPGSD</sequence>
<dbReference type="InterPro" id="IPR000620">
    <property type="entry name" value="EamA_dom"/>
</dbReference>
<feature type="transmembrane region" description="Helical" evidence="7">
    <location>
        <begin position="60"/>
        <end position="78"/>
    </location>
</feature>
<dbReference type="SUPFAM" id="SSF103481">
    <property type="entry name" value="Multidrug resistance efflux transporter EmrE"/>
    <property type="match status" value="1"/>
</dbReference>
<feature type="transmembrane region" description="Helical" evidence="7">
    <location>
        <begin position="147"/>
        <end position="167"/>
    </location>
</feature>
<dbReference type="Proteomes" id="UP000323856">
    <property type="component" value="Unassembled WGS sequence"/>
</dbReference>
<dbReference type="EMBL" id="VOBL01000016">
    <property type="protein sequence ID" value="KAA0975207.1"/>
    <property type="molecule type" value="Genomic_DNA"/>
</dbReference>
<organism evidence="9 10">
    <name type="scientific">Paeniglutamicibacter gangotriensis</name>
    <dbReference type="NCBI Taxonomy" id="254787"/>
    <lineage>
        <taxon>Bacteria</taxon>
        <taxon>Bacillati</taxon>
        <taxon>Actinomycetota</taxon>
        <taxon>Actinomycetes</taxon>
        <taxon>Micrococcales</taxon>
        <taxon>Micrococcaceae</taxon>
        <taxon>Paeniglutamicibacter</taxon>
    </lineage>
</organism>
<evidence type="ECO:0000256" key="1">
    <source>
        <dbReference type="ARBA" id="ARBA00004141"/>
    </source>
</evidence>
<gene>
    <name evidence="9" type="ORF">FQ154_14500</name>
</gene>
<feature type="region of interest" description="Disordered" evidence="6">
    <location>
        <begin position="1"/>
        <end position="21"/>
    </location>
</feature>
<dbReference type="PANTHER" id="PTHR32322">
    <property type="entry name" value="INNER MEMBRANE TRANSPORTER"/>
    <property type="match status" value="1"/>
</dbReference>
<evidence type="ECO:0000256" key="5">
    <source>
        <dbReference type="ARBA" id="ARBA00023136"/>
    </source>
</evidence>
<accession>A0A5B0E808</accession>
<feature type="transmembrane region" description="Helical" evidence="7">
    <location>
        <begin position="243"/>
        <end position="262"/>
    </location>
</feature>
<reference evidence="9 10" key="1">
    <citation type="submission" date="2019-07" db="EMBL/GenBank/DDBJ databases">
        <title>Analysis of the biochemical properties, biological activity and biotechnological potential of siderophores and biosurfactants produced by Antarctic psychrotolerant bacteria.</title>
        <authorList>
            <person name="Styczynski M."/>
            <person name="Krucon T."/>
            <person name="Decewicz P."/>
            <person name="Dziewit L."/>
        </authorList>
    </citation>
    <scope>NUCLEOTIDE SEQUENCE [LARGE SCALE GENOMIC DNA]</scope>
    <source>
        <strain evidence="9 10">ANT_H27</strain>
    </source>
</reference>
<evidence type="ECO:0000256" key="4">
    <source>
        <dbReference type="ARBA" id="ARBA00022989"/>
    </source>
</evidence>
<dbReference type="PANTHER" id="PTHR32322:SF2">
    <property type="entry name" value="EAMA DOMAIN-CONTAINING PROTEIN"/>
    <property type="match status" value="1"/>
</dbReference>
<evidence type="ECO:0000256" key="2">
    <source>
        <dbReference type="ARBA" id="ARBA00007362"/>
    </source>
</evidence>
<evidence type="ECO:0000259" key="8">
    <source>
        <dbReference type="Pfam" id="PF00892"/>
    </source>
</evidence>
<evidence type="ECO:0000256" key="3">
    <source>
        <dbReference type="ARBA" id="ARBA00022692"/>
    </source>
</evidence>
<feature type="transmembrane region" description="Helical" evidence="7">
    <location>
        <begin position="90"/>
        <end position="109"/>
    </location>
</feature>
<dbReference type="Pfam" id="PF00892">
    <property type="entry name" value="EamA"/>
    <property type="match status" value="2"/>
</dbReference>
<evidence type="ECO:0000256" key="6">
    <source>
        <dbReference type="SAM" id="MobiDB-lite"/>
    </source>
</evidence>
<protein>
    <submittedName>
        <fullName evidence="9">DMT family transporter</fullName>
    </submittedName>
</protein>
<feature type="transmembrane region" description="Helical" evidence="7">
    <location>
        <begin position="28"/>
        <end position="48"/>
    </location>
</feature>
<keyword evidence="5 7" id="KW-0472">Membrane</keyword>
<feature type="transmembrane region" description="Helical" evidence="7">
    <location>
        <begin position="115"/>
        <end position="135"/>
    </location>
</feature>
<dbReference type="InterPro" id="IPR050638">
    <property type="entry name" value="AA-Vitamin_Transporters"/>
</dbReference>
<dbReference type="OrthoDB" id="4937919at2"/>
<dbReference type="InterPro" id="IPR037185">
    <property type="entry name" value="EmrE-like"/>
</dbReference>